<evidence type="ECO:0000313" key="1">
    <source>
        <dbReference type="EMBL" id="VXC89849.1"/>
    </source>
</evidence>
<gene>
    <name evidence="1" type="ORF">SPHINGO8BC_50747</name>
</gene>
<organism evidence="1 2">
    <name type="scientific">Sphingobacterium multivorum</name>
    <dbReference type="NCBI Taxonomy" id="28454"/>
    <lineage>
        <taxon>Bacteria</taxon>
        <taxon>Pseudomonadati</taxon>
        <taxon>Bacteroidota</taxon>
        <taxon>Sphingobacteriia</taxon>
        <taxon>Sphingobacteriales</taxon>
        <taxon>Sphingobacteriaceae</taxon>
        <taxon>Sphingobacterium</taxon>
    </lineage>
</organism>
<proteinExistence type="predicted"/>
<evidence type="ECO:0000313" key="2">
    <source>
        <dbReference type="Proteomes" id="UP000432350"/>
    </source>
</evidence>
<protein>
    <submittedName>
        <fullName evidence="1">Uncharacterized protein</fullName>
    </submittedName>
</protein>
<accession>A0A654CCY2</accession>
<dbReference type="EMBL" id="CABWMV010000024">
    <property type="protein sequence ID" value="VXC89849.1"/>
    <property type="molecule type" value="Genomic_DNA"/>
</dbReference>
<dbReference type="Proteomes" id="UP000432350">
    <property type="component" value="Unassembled WGS sequence"/>
</dbReference>
<sequence length="49" mass="5676">MYNLFNAINRETNKISPRLYRNIERDPASAATELSAGTKEIIRPWGCFF</sequence>
<reference evidence="1 2" key="1">
    <citation type="submission" date="2019-10" db="EMBL/GenBank/DDBJ databases">
        <authorList>
            <person name="Karimi E."/>
        </authorList>
    </citation>
    <scope>NUCLEOTIDE SEQUENCE [LARGE SCALE GENOMIC DNA]</scope>
    <source>
        <strain evidence="1">Sphingobacterium sp. 8BC</strain>
    </source>
</reference>
<name>A0A654CCY2_SPHMU</name>
<dbReference type="AlphaFoldDB" id="A0A654CCY2"/>